<gene>
    <name evidence="2" type="ORF">FHP06_04140</name>
</gene>
<dbReference type="InterPro" id="IPR029069">
    <property type="entry name" value="HotDog_dom_sf"/>
</dbReference>
<evidence type="ECO:0000313" key="3">
    <source>
        <dbReference type="Proteomes" id="UP000321571"/>
    </source>
</evidence>
<dbReference type="AlphaFoldDB" id="A0A5C8NJ71"/>
<evidence type="ECO:0000259" key="1">
    <source>
        <dbReference type="Pfam" id="PF20791"/>
    </source>
</evidence>
<evidence type="ECO:0000313" key="2">
    <source>
        <dbReference type="EMBL" id="TXL61914.1"/>
    </source>
</evidence>
<name>A0A5C8NJ71_9ACTN</name>
<dbReference type="SUPFAM" id="SSF54637">
    <property type="entry name" value="Thioesterase/thiol ester dehydrase-isomerase"/>
    <property type="match status" value="2"/>
</dbReference>
<dbReference type="EMBL" id="VDUX01000002">
    <property type="protein sequence ID" value="TXL61914.1"/>
    <property type="molecule type" value="Genomic_DNA"/>
</dbReference>
<dbReference type="InterPro" id="IPR049427">
    <property type="entry name" value="Acyl-ACP_TE_C"/>
</dbReference>
<sequence length="219" mass="24322">MRWADLDSLNHVNNVVYVDYAMEVRAKLGHHEQVRRATVDFLRPLLLSSKPVLVRSDVTDDVETYEICGNDGSAVFARIVLERGTPEPMVDEAGSELSMQLRRTDLGPDGFVTIGRLFELFQEVRIMGIGTTFPHREAGRFVVGRVQLDLGEPMPWSDEPYRVQTHVAHVSTSSFGSMTRIEGGRYGSALAILVGFDMATQSSRKLDDAERAALEAALP</sequence>
<dbReference type="Gene3D" id="3.10.129.10">
    <property type="entry name" value="Hotdog Thioesterase"/>
    <property type="match status" value="2"/>
</dbReference>
<keyword evidence="3" id="KW-1185">Reference proteome</keyword>
<organism evidence="2 3">
    <name type="scientific">Aeromicrobium terrae</name>
    <dbReference type="NCBI Taxonomy" id="2498846"/>
    <lineage>
        <taxon>Bacteria</taxon>
        <taxon>Bacillati</taxon>
        <taxon>Actinomycetota</taxon>
        <taxon>Actinomycetes</taxon>
        <taxon>Propionibacteriales</taxon>
        <taxon>Nocardioidaceae</taxon>
        <taxon>Aeromicrobium</taxon>
    </lineage>
</organism>
<dbReference type="Proteomes" id="UP000321571">
    <property type="component" value="Unassembled WGS sequence"/>
</dbReference>
<feature type="domain" description="Acyl-ACP thioesterase-like C-terminal" evidence="1">
    <location>
        <begin position="2"/>
        <end position="44"/>
    </location>
</feature>
<protein>
    <recommendedName>
        <fullName evidence="1">Acyl-ACP thioesterase-like C-terminal domain-containing protein</fullName>
    </recommendedName>
</protein>
<comment type="caution">
    <text evidence="2">The sequence shown here is derived from an EMBL/GenBank/DDBJ whole genome shotgun (WGS) entry which is preliminary data.</text>
</comment>
<reference evidence="2 3" key="1">
    <citation type="submission" date="2019-06" db="EMBL/GenBank/DDBJ databases">
        <title>Aeromicrobium sp. nov., isolated from a maize field.</title>
        <authorList>
            <person name="Lin S.-Y."/>
            <person name="Tsai C.-F."/>
            <person name="Young C.-C."/>
        </authorList>
    </citation>
    <scope>NUCLEOTIDE SEQUENCE [LARGE SCALE GENOMIC DNA]</scope>
    <source>
        <strain evidence="2 3">CC-CFT486</strain>
    </source>
</reference>
<dbReference type="Pfam" id="PF20791">
    <property type="entry name" value="Acyl-ACP_TE_C"/>
    <property type="match status" value="1"/>
</dbReference>
<accession>A0A5C8NJ71</accession>
<proteinExistence type="predicted"/>